<proteinExistence type="predicted"/>
<evidence type="ECO:0000259" key="1">
    <source>
        <dbReference type="Pfam" id="PF01872"/>
    </source>
</evidence>
<evidence type="ECO:0000313" key="3">
    <source>
        <dbReference type="Proteomes" id="UP001144036"/>
    </source>
</evidence>
<organism evidence="2 3">
    <name type="scientific">Nonomuraea corallina</name>
    <dbReference type="NCBI Taxonomy" id="2989783"/>
    <lineage>
        <taxon>Bacteria</taxon>
        <taxon>Bacillati</taxon>
        <taxon>Actinomycetota</taxon>
        <taxon>Actinomycetes</taxon>
        <taxon>Streptosporangiales</taxon>
        <taxon>Streptosporangiaceae</taxon>
        <taxon>Nonomuraea</taxon>
    </lineage>
</organism>
<name>A0ABT4S3Z9_9ACTN</name>
<accession>A0ABT4S3Z9</accession>
<keyword evidence="3" id="KW-1185">Reference proteome</keyword>
<dbReference type="RefSeq" id="WP_270152670.1">
    <property type="nucleotide sequence ID" value="NZ_JAPNNL010000002.1"/>
</dbReference>
<dbReference type="Pfam" id="PF01872">
    <property type="entry name" value="RibD_C"/>
    <property type="match status" value="1"/>
</dbReference>
<protein>
    <submittedName>
        <fullName evidence="2">Dihydrofolate reductase family protein</fullName>
    </submittedName>
</protein>
<dbReference type="InterPro" id="IPR002734">
    <property type="entry name" value="RibDG_C"/>
</dbReference>
<evidence type="ECO:0000313" key="2">
    <source>
        <dbReference type="EMBL" id="MDA0631932.1"/>
    </source>
</evidence>
<reference evidence="2" key="1">
    <citation type="submission" date="2022-11" db="EMBL/GenBank/DDBJ databases">
        <title>Nonomuraea corallina sp. nov., a new species of the genus Nonomuraea isolated from sea side sediment in Thai sea.</title>
        <authorList>
            <person name="Ngamcharungchit C."/>
            <person name="Matsumoto A."/>
            <person name="Suriyachadkun C."/>
            <person name="Panbangred W."/>
            <person name="Inahashi Y."/>
            <person name="Intra B."/>
        </authorList>
    </citation>
    <scope>NUCLEOTIDE SEQUENCE</scope>
    <source>
        <strain evidence="2">MCN248</strain>
    </source>
</reference>
<dbReference type="SUPFAM" id="SSF53597">
    <property type="entry name" value="Dihydrofolate reductase-like"/>
    <property type="match status" value="1"/>
</dbReference>
<feature type="domain" description="Bacterial bifunctional deaminase-reductase C-terminal" evidence="1">
    <location>
        <begin position="32"/>
        <end position="202"/>
    </location>
</feature>
<dbReference type="EMBL" id="JAPNNL010000002">
    <property type="protein sequence ID" value="MDA0631932.1"/>
    <property type="molecule type" value="Genomic_DNA"/>
</dbReference>
<dbReference type="Gene3D" id="3.40.430.10">
    <property type="entry name" value="Dihydrofolate Reductase, subunit A"/>
    <property type="match status" value="1"/>
</dbReference>
<dbReference type="Proteomes" id="UP001144036">
    <property type="component" value="Unassembled WGS sequence"/>
</dbReference>
<sequence>MSVAHRVLRHRYLGAANRAVNGIGAGLMPSSVLDMSVSLDGYVATADDFLGGEDGHRLHNWFAPGGEFIELSGPVKELIDEMNACGAVVAGRRTAELMDHWGGDHNGLPIFVPSHRPPGPPARWSYPLVTYVTDGIESAMAQAKAAAGERHVHVVGGYTGQRALEAGVLDEIQIHQVPVLLGRGRRLFDTLPSEIELEVIRVIDTPEATHIRYRVRR</sequence>
<comment type="caution">
    <text evidence="2">The sequence shown here is derived from an EMBL/GenBank/DDBJ whole genome shotgun (WGS) entry which is preliminary data.</text>
</comment>
<dbReference type="InterPro" id="IPR024072">
    <property type="entry name" value="DHFR-like_dom_sf"/>
</dbReference>
<gene>
    <name evidence="2" type="ORF">OUY22_00770</name>
</gene>